<feature type="signal peptide" evidence="4">
    <location>
        <begin position="1"/>
        <end position="26"/>
    </location>
</feature>
<dbReference type="CDD" id="cd02696">
    <property type="entry name" value="MurNAc-LAA"/>
    <property type="match status" value="1"/>
</dbReference>
<proteinExistence type="predicted"/>
<dbReference type="PROSITE" id="PS51781">
    <property type="entry name" value="SH3B"/>
    <property type="match status" value="2"/>
</dbReference>
<evidence type="ECO:0000256" key="1">
    <source>
        <dbReference type="ARBA" id="ARBA00022801"/>
    </source>
</evidence>
<dbReference type="PANTHER" id="PTHR30404:SF7">
    <property type="entry name" value="CELL WALL AMIDASE LYTH-RELATED"/>
    <property type="match status" value="1"/>
</dbReference>
<dbReference type="Gene3D" id="3.40.630.40">
    <property type="entry name" value="Zn-dependent exopeptidases"/>
    <property type="match status" value="1"/>
</dbReference>
<feature type="domain" description="SH3b" evidence="5">
    <location>
        <begin position="108"/>
        <end position="175"/>
    </location>
</feature>
<feature type="region of interest" description="Disordered" evidence="3">
    <location>
        <begin position="95"/>
        <end position="114"/>
    </location>
</feature>
<accession>A0ABX7FKI5</accession>
<keyword evidence="2" id="KW-0961">Cell wall biogenesis/degradation</keyword>
<dbReference type="InterPro" id="IPR017293">
    <property type="entry name" value="N-acetylmuramoyl-L-ala_amidase"/>
</dbReference>
<evidence type="ECO:0000256" key="2">
    <source>
        <dbReference type="ARBA" id="ARBA00023316"/>
    </source>
</evidence>
<keyword evidence="4" id="KW-0732">Signal</keyword>
<feature type="domain" description="SH3b" evidence="5">
    <location>
        <begin position="31"/>
        <end position="93"/>
    </location>
</feature>
<dbReference type="InterPro" id="IPR002508">
    <property type="entry name" value="MurNAc-LAA_cat"/>
</dbReference>
<name>A0ABX7FKI5_BRECH</name>
<organism evidence="6 7">
    <name type="scientific">Brevibacillus choshinensis</name>
    <dbReference type="NCBI Taxonomy" id="54911"/>
    <lineage>
        <taxon>Bacteria</taxon>
        <taxon>Bacillati</taxon>
        <taxon>Bacillota</taxon>
        <taxon>Bacilli</taxon>
        <taxon>Bacillales</taxon>
        <taxon>Paenibacillaceae</taxon>
        <taxon>Brevibacillus</taxon>
    </lineage>
</organism>
<feature type="compositionally biased region" description="Low complexity" evidence="3">
    <location>
        <begin position="99"/>
        <end position="114"/>
    </location>
</feature>
<dbReference type="PANTHER" id="PTHR30404">
    <property type="entry name" value="N-ACETYLMURAMOYL-L-ALANINE AMIDASE"/>
    <property type="match status" value="1"/>
</dbReference>
<sequence>MKKSTRKAAIIIAMLLSTSIPRWEHAQAVSTDNAVVLATSLNVRSEPAQKSTIVGSLSYGTIVSVSGDAYGWSKVSSGKVSGWVAGHYLKQTNAAPKANVSSSGNQGSSSSTSIGTVQADALRMRKGPGLDQGIVRVLPMNTAVEIIGQQNDWLRIRTSSGEIGWVSGTYIGKQKAGSVISASKAIGSKPSGKPCLKGKLIVVDAGHGGGDVGAIGSKYGTLEKTVNLQTANKLAQKLRQRGAVVVMTRTGADENPALHDRVEISEARNADAFISIHYNSSPKNVNGTLTFFYSENKDKPLAQAIEARLGKVYGTKSNGVSFGDYHVLRENDQPSVLLELGFLTAAKDEGLARTADYQQRSADAIVKGLADYFGE</sequence>
<dbReference type="Pfam" id="PF01520">
    <property type="entry name" value="Amidase_3"/>
    <property type="match status" value="1"/>
</dbReference>
<feature type="chain" id="PRO_5046523329" evidence="4">
    <location>
        <begin position="27"/>
        <end position="375"/>
    </location>
</feature>
<dbReference type="Pfam" id="PF08239">
    <property type="entry name" value="SH3_3"/>
    <property type="match status" value="2"/>
</dbReference>
<dbReference type="Proteomes" id="UP000596248">
    <property type="component" value="Chromosome"/>
</dbReference>
<keyword evidence="7" id="KW-1185">Reference proteome</keyword>
<keyword evidence="1" id="KW-0378">Hydrolase</keyword>
<dbReference type="InterPro" id="IPR003646">
    <property type="entry name" value="SH3-like_bac-type"/>
</dbReference>
<gene>
    <name evidence="6" type="ORF">JNE38_24950</name>
</gene>
<dbReference type="Gene3D" id="2.30.30.40">
    <property type="entry name" value="SH3 Domains"/>
    <property type="match status" value="2"/>
</dbReference>
<protein>
    <submittedName>
        <fullName evidence="6">N-acetylmuramoyl-L-alanine amidase</fullName>
    </submittedName>
</protein>
<dbReference type="InterPro" id="IPR050695">
    <property type="entry name" value="N-acetylmuramoyl_amidase_3"/>
</dbReference>
<dbReference type="RefSeq" id="WP_203353783.1">
    <property type="nucleotide sequence ID" value="NZ_CP069127.1"/>
</dbReference>
<dbReference type="SUPFAM" id="SSF53187">
    <property type="entry name" value="Zn-dependent exopeptidases"/>
    <property type="match status" value="1"/>
</dbReference>
<reference evidence="6 7" key="1">
    <citation type="submission" date="2021-01" db="EMBL/GenBank/DDBJ databases">
        <title>Identification of strong promoters based on the transcriptome of Brevibacillus choshinensis.</title>
        <authorList>
            <person name="Yao D."/>
            <person name="Zhang K."/>
            <person name="Wu J."/>
        </authorList>
    </citation>
    <scope>NUCLEOTIDE SEQUENCE [LARGE SCALE GENOMIC DNA]</scope>
    <source>
        <strain evidence="6 7">HPD31-SP3</strain>
    </source>
</reference>
<evidence type="ECO:0000256" key="4">
    <source>
        <dbReference type="SAM" id="SignalP"/>
    </source>
</evidence>
<dbReference type="PIRSF" id="PIRSF037846">
    <property type="entry name" value="Autolysin_YrvJ_prd"/>
    <property type="match status" value="1"/>
</dbReference>
<evidence type="ECO:0000259" key="5">
    <source>
        <dbReference type="PROSITE" id="PS51781"/>
    </source>
</evidence>
<dbReference type="SMART" id="SM00287">
    <property type="entry name" value="SH3b"/>
    <property type="match status" value="2"/>
</dbReference>
<dbReference type="SMART" id="SM00646">
    <property type="entry name" value="Ami_3"/>
    <property type="match status" value="1"/>
</dbReference>
<evidence type="ECO:0000313" key="7">
    <source>
        <dbReference type="Proteomes" id="UP000596248"/>
    </source>
</evidence>
<dbReference type="EMBL" id="CP069127">
    <property type="protein sequence ID" value="QRG66718.1"/>
    <property type="molecule type" value="Genomic_DNA"/>
</dbReference>
<evidence type="ECO:0000313" key="6">
    <source>
        <dbReference type="EMBL" id="QRG66718.1"/>
    </source>
</evidence>
<evidence type="ECO:0000256" key="3">
    <source>
        <dbReference type="SAM" id="MobiDB-lite"/>
    </source>
</evidence>